<reference evidence="14" key="1">
    <citation type="journal article" date="2004" name="Nature">
        <title>Genome duplication in the teleost fish Tetraodon nigroviridis reveals the early vertebrate proto-karyotype.</title>
        <authorList>
            <person name="Jaillon O."/>
            <person name="Aury J.-M."/>
            <person name="Brunet F."/>
            <person name="Petit J.-L."/>
            <person name="Stange-Thomann N."/>
            <person name="Mauceli E."/>
            <person name="Bouneau L."/>
            <person name="Fischer C."/>
            <person name="Ozouf-Costaz C."/>
            <person name="Bernot A."/>
            <person name="Nicaud S."/>
            <person name="Jaffe D."/>
            <person name="Fisher S."/>
            <person name="Lutfalla G."/>
            <person name="Dossat C."/>
            <person name="Segurens B."/>
            <person name="Dasilva C."/>
            <person name="Salanoubat M."/>
            <person name="Levy M."/>
            <person name="Boudet N."/>
            <person name="Castellano S."/>
            <person name="Anthouard V."/>
            <person name="Jubin C."/>
            <person name="Castelli V."/>
            <person name="Katinka M."/>
            <person name="Vacherie B."/>
            <person name="Biemont C."/>
            <person name="Skalli Z."/>
            <person name="Cattolico L."/>
            <person name="Poulain J."/>
            <person name="De Berardinis V."/>
            <person name="Cruaud C."/>
            <person name="Duprat S."/>
            <person name="Brottier P."/>
            <person name="Coutanceau J.-P."/>
            <person name="Gouzy J."/>
            <person name="Parra G."/>
            <person name="Lardier G."/>
            <person name="Chapple C."/>
            <person name="McKernan K.J."/>
            <person name="McEwan P."/>
            <person name="Bosak S."/>
            <person name="Kellis M."/>
            <person name="Volff J.-N."/>
            <person name="Guigo R."/>
            <person name="Zody M.C."/>
            <person name="Mesirov J."/>
            <person name="Lindblad-Toh K."/>
            <person name="Birren B."/>
            <person name="Nusbaum C."/>
            <person name="Kahn D."/>
            <person name="Robinson-Rechavi M."/>
            <person name="Laudet V."/>
            <person name="Schachter V."/>
            <person name="Quetier F."/>
            <person name="Saurin W."/>
            <person name="Scarpelli C."/>
            <person name="Wincker P."/>
            <person name="Lander E.S."/>
            <person name="Weissenbach J."/>
            <person name="Roest Crollius H."/>
        </authorList>
    </citation>
    <scope>NUCLEOTIDE SEQUENCE [LARGE SCALE GENOMIC DNA]</scope>
</reference>
<protein>
    <recommendedName>
        <fullName evidence="4">phosphoserine transaminase</fullName>
        <ecNumber evidence="4">2.6.1.52</ecNumber>
    </recommendedName>
</protein>
<evidence type="ECO:0000256" key="11">
    <source>
        <dbReference type="ARBA" id="ARBA00049007"/>
    </source>
</evidence>
<keyword evidence="8" id="KW-0663">Pyridoxal phosphate</keyword>
<evidence type="ECO:0000256" key="3">
    <source>
        <dbReference type="ARBA" id="ARBA00006904"/>
    </source>
</evidence>
<comment type="catalytic activity">
    <reaction evidence="11">
        <text>O-phospho-L-serine + 2-oxoglutarate = 3-phosphooxypyruvate + L-glutamate</text>
        <dbReference type="Rhea" id="RHEA:14329"/>
        <dbReference type="ChEBI" id="CHEBI:16810"/>
        <dbReference type="ChEBI" id="CHEBI:18110"/>
        <dbReference type="ChEBI" id="CHEBI:29985"/>
        <dbReference type="ChEBI" id="CHEBI:57524"/>
        <dbReference type="EC" id="2.6.1.52"/>
    </reaction>
</comment>
<dbReference type="PANTHER" id="PTHR43247:SF1">
    <property type="entry name" value="PHOSPHOSERINE AMINOTRANSFERASE"/>
    <property type="match status" value="1"/>
</dbReference>
<evidence type="ECO:0000256" key="5">
    <source>
        <dbReference type="ARBA" id="ARBA00022576"/>
    </source>
</evidence>
<feature type="domain" description="Aminotransferase class V" evidence="12">
    <location>
        <begin position="1"/>
        <end position="106"/>
    </location>
</feature>
<evidence type="ECO:0000256" key="7">
    <source>
        <dbReference type="ARBA" id="ARBA00022679"/>
    </source>
</evidence>
<evidence type="ECO:0000256" key="4">
    <source>
        <dbReference type="ARBA" id="ARBA00013030"/>
    </source>
</evidence>
<keyword evidence="5" id="KW-0032">Aminotransferase</keyword>
<keyword evidence="6" id="KW-0028">Amino-acid biosynthesis</keyword>
<reference evidence="13" key="3">
    <citation type="submission" date="2025-09" db="UniProtKB">
        <authorList>
            <consortium name="Ensembl"/>
        </authorList>
    </citation>
    <scope>IDENTIFICATION</scope>
</reference>
<dbReference type="OMA" id="MEWIKSC"/>
<dbReference type="InterPro" id="IPR022278">
    <property type="entry name" value="Pser_aminoTfrase"/>
</dbReference>
<dbReference type="GO" id="GO:0004648">
    <property type="term" value="F:O-phospho-L-serine:2-oxoglutarate aminotransferase activity"/>
    <property type="evidence" value="ECO:0007669"/>
    <property type="project" value="UniProtKB-EC"/>
</dbReference>
<dbReference type="InterPro" id="IPR015424">
    <property type="entry name" value="PyrdxlP-dep_Trfase"/>
</dbReference>
<dbReference type="UniPathway" id="UPA00244">
    <property type="reaction ID" value="UER00311"/>
</dbReference>
<dbReference type="GeneTree" id="ENSGT00940000153241"/>
<dbReference type="STRING" id="99883.ENSTNIP00000019043"/>
<organism evidence="13 14">
    <name type="scientific">Tetraodon nigroviridis</name>
    <name type="common">Spotted green pufferfish</name>
    <name type="synonym">Chelonodon nigroviridis</name>
    <dbReference type="NCBI Taxonomy" id="99883"/>
    <lineage>
        <taxon>Eukaryota</taxon>
        <taxon>Metazoa</taxon>
        <taxon>Chordata</taxon>
        <taxon>Craniata</taxon>
        <taxon>Vertebrata</taxon>
        <taxon>Euteleostomi</taxon>
        <taxon>Actinopterygii</taxon>
        <taxon>Neopterygii</taxon>
        <taxon>Teleostei</taxon>
        <taxon>Neoteleostei</taxon>
        <taxon>Acanthomorphata</taxon>
        <taxon>Eupercaria</taxon>
        <taxon>Tetraodontiformes</taxon>
        <taxon>Tetradontoidea</taxon>
        <taxon>Tetraodontidae</taxon>
        <taxon>Tetraodon</taxon>
    </lineage>
</organism>
<evidence type="ECO:0000313" key="13">
    <source>
        <dbReference type="Ensembl" id="ENSTNIP00000019043.1"/>
    </source>
</evidence>
<evidence type="ECO:0000313" key="14">
    <source>
        <dbReference type="Proteomes" id="UP000007303"/>
    </source>
</evidence>
<dbReference type="InterPro" id="IPR015422">
    <property type="entry name" value="PyrdxlP-dep_Trfase_small"/>
</dbReference>
<keyword evidence="7" id="KW-0808">Transferase</keyword>
<reference evidence="13" key="2">
    <citation type="submission" date="2025-08" db="UniProtKB">
        <authorList>
            <consortium name="Ensembl"/>
        </authorList>
    </citation>
    <scope>IDENTIFICATION</scope>
</reference>
<dbReference type="InterPro" id="IPR000192">
    <property type="entry name" value="Aminotrans_V_dom"/>
</dbReference>
<dbReference type="EC" id="2.6.1.52" evidence="4"/>
<dbReference type="AlphaFoldDB" id="H3DEU9"/>
<evidence type="ECO:0000259" key="12">
    <source>
        <dbReference type="Pfam" id="PF00266"/>
    </source>
</evidence>
<dbReference type="Gene3D" id="3.90.1150.10">
    <property type="entry name" value="Aspartate Aminotransferase, domain 1"/>
    <property type="match status" value="1"/>
</dbReference>
<dbReference type="GO" id="GO:0006564">
    <property type="term" value="P:L-serine biosynthetic process"/>
    <property type="evidence" value="ECO:0007669"/>
    <property type="project" value="UniProtKB-KW"/>
</dbReference>
<dbReference type="GO" id="GO:0030170">
    <property type="term" value="F:pyridoxal phosphate binding"/>
    <property type="evidence" value="ECO:0007669"/>
    <property type="project" value="TreeGrafter"/>
</dbReference>
<dbReference type="FunFam" id="3.90.1150.10:FF:000006">
    <property type="entry name" value="Phosphoserine aminotransferase"/>
    <property type="match status" value="1"/>
</dbReference>
<evidence type="ECO:0000256" key="2">
    <source>
        <dbReference type="ARBA" id="ARBA00005099"/>
    </source>
</evidence>
<dbReference type="GO" id="GO:0005737">
    <property type="term" value="C:cytoplasm"/>
    <property type="evidence" value="ECO:0007669"/>
    <property type="project" value="TreeGrafter"/>
</dbReference>
<comment type="catalytic activity">
    <reaction evidence="10">
        <text>4-(phosphooxy)-L-threonine + 2-oxoglutarate = (R)-3-hydroxy-2-oxo-4-phosphooxybutanoate + L-glutamate</text>
        <dbReference type="Rhea" id="RHEA:16573"/>
        <dbReference type="ChEBI" id="CHEBI:16810"/>
        <dbReference type="ChEBI" id="CHEBI:29985"/>
        <dbReference type="ChEBI" id="CHEBI:58452"/>
        <dbReference type="ChEBI" id="CHEBI:58538"/>
        <dbReference type="EC" id="2.6.1.52"/>
    </reaction>
</comment>
<proteinExistence type="inferred from homology"/>
<dbReference type="PANTHER" id="PTHR43247">
    <property type="entry name" value="PHOSPHOSERINE AMINOTRANSFERASE"/>
    <property type="match status" value="1"/>
</dbReference>
<sequence length="123" mass="13583">MGLVMEWIKSCGGSAAMETLNRKKSSIIYDVINASNGFYVCPVEEACRSRMNVPFRVGRREGDEELEKEFLDGASKLGMLSLKGHRSVGGVRASLYNAVTVEEAAALAAFMKDFQKEHPKEHP</sequence>
<evidence type="ECO:0000256" key="10">
    <source>
        <dbReference type="ARBA" id="ARBA00047630"/>
    </source>
</evidence>
<keyword evidence="14" id="KW-1185">Reference proteome</keyword>
<dbReference type="SUPFAM" id="SSF53383">
    <property type="entry name" value="PLP-dependent transferases"/>
    <property type="match status" value="1"/>
</dbReference>
<dbReference type="InParanoid" id="H3DEU9"/>
<comment type="cofactor">
    <cofactor evidence="1">
        <name>pyridoxal 5'-phosphate</name>
        <dbReference type="ChEBI" id="CHEBI:597326"/>
    </cofactor>
</comment>
<name>H3DEU9_TETNG</name>
<dbReference type="HOGENOM" id="CLU_034866_2_1_1"/>
<dbReference type="Pfam" id="PF00266">
    <property type="entry name" value="Aminotran_5"/>
    <property type="match status" value="1"/>
</dbReference>
<evidence type="ECO:0000256" key="6">
    <source>
        <dbReference type="ARBA" id="ARBA00022605"/>
    </source>
</evidence>
<dbReference type="Ensembl" id="ENSTNIT00000019271.1">
    <property type="protein sequence ID" value="ENSTNIP00000019043.1"/>
    <property type="gene ID" value="ENSTNIG00000015955.1"/>
</dbReference>
<evidence type="ECO:0000256" key="9">
    <source>
        <dbReference type="ARBA" id="ARBA00023299"/>
    </source>
</evidence>
<comment type="pathway">
    <text evidence="2">Amino-acid biosynthesis; L-serine biosynthesis; L-serine from 3-phospho-D-glycerate: step 2/3.</text>
</comment>
<evidence type="ECO:0000256" key="1">
    <source>
        <dbReference type="ARBA" id="ARBA00001933"/>
    </source>
</evidence>
<dbReference type="Proteomes" id="UP000007303">
    <property type="component" value="Unassembled WGS sequence"/>
</dbReference>
<comment type="similarity">
    <text evidence="3">Belongs to the class-V pyridoxal-phosphate-dependent aminotransferase family. SerC subfamily.</text>
</comment>
<evidence type="ECO:0000256" key="8">
    <source>
        <dbReference type="ARBA" id="ARBA00022898"/>
    </source>
</evidence>
<accession>H3DEU9</accession>
<keyword evidence="9" id="KW-0718">Serine biosynthesis</keyword>